<dbReference type="Pfam" id="PF05193">
    <property type="entry name" value="Peptidase_M16_C"/>
    <property type="match status" value="1"/>
</dbReference>
<dbReference type="PANTHER" id="PTHR11851:SF186">
    <property type="entry name" value="INACTIVE METALLOPROTEASE YMFF-RELATED"/>
    <property type="match status" value="1"/>
</dbReference>
<dbReference type="InterPro" id="IPR007863">
    <property type="entry name" value="Peptidase_M16_C"/>
</dbReference>
<sequence length="415" mass="48154">MKLQEGVHLHFLPTKQFTTNTIKIRFAAPMKEETVAGRVLVANLLEMANADYPTALDFRRQLALLYGASLSTSVSRRGQVHLVDVTVRFVDERYLPEGVSLAQNILEFLRSTLLRPLAKKGAFDQKVFETEKSNLISYLETEIEDHFYHADLELNKLFFQHSDMRIPRVATKELVARETPETVYQAYKDMLHLDKIDIFFLGEVDQDLIEEHFKSYSWTFRNPKLDFNYHQEFSSITREKIERKEAKQSILELAYHIKTLYNDVNYPAIVIFNSLFGSSSHSKLFCELREKEGLAYTVASSLHIFSGMLRVHAGIDKEQRQKTMKIIRQQLSDMKLGKFTDEDLALTKRLLINDATLAQDRPSTLMEQTYHQSIFGQDFRNYSQWIESVNLVSREDVIAVAKQIKLQAVYFMEGI</sequence>
<comment type="caution">
    <text evidence="2">The sequence shown here is derived from an EMBL/GenBank/DDBJ whole genome shotgun (WGS) entry which is preliminary data.</text>
</comment>
<gene>
    <name evidence="2" type="ORF">EII38_07750</name>
</gene>
<dbReference type="GO" id="GO:0046872">
    <property type="term" value="F:metal ion binding"/>
    <property type="evidence" value="ECO:0007669"/>
    <property type="project" value="InterPro"/>
</dbReference>
<dbReference type="NCBIfam" id="NF047422">
    <property type="entry name" value="YfmF_fam"/>
    <property type="match status" value="1"/>
</dbReference>
<feature type="domain" description="Peptidase M16 C-terminal" evidence="1">
    <location>
        <begin position="179"/>
        <end position="350"/>
    </location>
</feature>
<dbReference type="EMBL" id="RQZA01000007">
    <property type="protein sequence ID" value="RRD30492.1"/>
    <property type="molecule type" value="Genomic_DNA"/>
</dbReference>
<evidence type="ECO:0000313" key="2">
    <source>
        <dbReference type="EMBL" id="RRD30492.1"/>
    </source>
</evidence>
<dbReference type="Gene3D" id="3.30.830.10">
    <property type="entry name" value="Metalloenzyme, LuxS/M16 peptidase-like"/>
    <property type="match status" value="2"/>
</dbReference>
<dbReference type="Proteomes" id="UP000281771">
    <property type="component" value="Unassembled WGS sequence"/>
</dbReference>
<dbReference type="InterPro" id="IPR050361">
    <property type="entry name" value="MPP/UQCRC_Complex"/>
</dbReference>
<dbReference type="SUPFAM" id="SSF63411">
    <property type="entry name" value="LuxS/MPP-like metallohydrolase"/>
    <property type="match status" value="2"/>
</dbReference>
<dbReference type="AlphaFoldDB" id="A0A3P1V8G3"/>
<dbReference type="InterPro" id="IPR011249">
    <property type="entry name" value="Metalloenz_LuxS/M16"/>
</dbReference>
<organism evidence="2 3">
    <name type="scientific">Streptococcus minor</name>
    <dbReference type="NCBI Taxonomy" id="229549"/>
    <lineage>
        <taxon>Bacteria</taxon>
        <taxon>Bacillati</taxon>
        <taxon>Bacillota</taxon>
        <taxon>Bacilli</taxon>
        <taxon>Lactobacillales</taxon>
        <taxon>Streptococcaceae</taxon>
        <taxon>Streptococcus</taxon>
    </lineage>
</organism>
<evidence type="ECO:0000259" key="1">
    <source>
        <dbReference type="Pfam" id="PF05193"/>
    </source>
</evidence>
<evidence type="ECO:0000313" key="3">
    <source>
        <dbReference type="Proteomes" id="UP000281771"/>
    </source>
</evidence>
<dbReference type="STRING" id="1123309.GCA_000377005_00608"/>
<name>A0A3P1V8G3_9STRE</name>
<dbReference type="PANTHER" id="PTHR11851">
    <property type="entry name" value="METALLOPROTEASE"/>
    <property type="match status" value="1"/>
</dbReference>
<accession>A0A3P1V8G3</accession>
<keyword evidence="3" id="KW-1185">Reference proteome</keyword>
<proteinExistence type="predicted"/>
<reference evidence="2 3" key="1">
    <citation type="submission" date="2018-11" db="EMBL/GenBank/DDBJ databases">
        <title>Genomes From Bacteria Associated with the Canine Oral Cavity: a Test Case for Automated Genome-Based Taxonomic Assignment.</title>
        <authorList>
            <person name="Coil D.A."/>
            <person name="Jospin G."/>
            <person name="Darling A.E."/>
            <person name="Wallis C."/>
            <person name="Davis I.J."/>
            <person name="Harris S."/>
            <person name="Eisen J.A."/>
            <person name="Holcombe L.J."/>
            <person name="O'Flynn C."/>
        </authorList>
    </citation>
    <scope>NUCLEOTIDE SEQUENCE [LARGE SCALE GENOMIC DNA]</scope>
    <source>
        <strain evidence="2 3">OH4621_COT-116</strain>
    </source>
</reference>
<protein>
    <submittedName>
        <fullName evidence="2">Insulinase family protein</fullName>
    </submittedName>
</protein>
<dbReference type="RefSeq" id="WP_124777494.1">
    <property type="nucleotide sequence ID" value="NZ_RQZA01000007.1"/>
</dbReference>